<feature type="transmembrane region" description="Helical" evidence="1">
    <location>
        <begin position="23"/>
        <end position="45"/>
    </location>
</feature>
<keyword evidence="3" id="KW-1185">Reference proteome</keyword>
<reference evidence="2 3" key="1">
    <citation type="submission" date="2023-07" db="EMBL/GenBank/DDBJ databases">
        <title>Protaetiibacter sp. nov WY-16 isolated from soil.</title>
        <authorList>
            <person name="Liu B."/>
            <person name="Wan Y."/>
        </authorList>
    </citation>
    <scope>NUCLEOTIDE SEQUENCE [LARGE SCALE GENOMIC DNA]</scope>
    <source>
        <strain evidence="2 3">WY-16</strain>
    </source>
</reference>
<dbReference type="EMBL" id="JAUQUB010000001">
    <property type="protein sequence ID" value="MDO7882281.1"/>
    <property type="molecule type" value="Genomic_DNA"/>
</dbReference>
<gene>
    <name evidence="2" type="ORF">Q5716_08600</name>
</gene>
<protein>
    <submittedName>
        <fullName evidence="2">DUF4233 domain-containing protein</fullName>
    </submittedName>
</protein>
<keyword evidence="1" id="KW-0812">Transmembrane</keyword>
<name>A0ABT9BR58_9MICO</name>
<keyword evidence="1" id="KW-1133">Transmembrane helix</keyword>
<feature type="transmembrane region" description="Helical" evidence="1">
    <location>
        <begin position="81"/>
        <end position="113"/>
    </location>
</feature>
<evidence type="ECO:0000313" key="2">
    <source>
        <dbReference type="EMBL" id="MDO7882281.1"/>
    </source>
</evidence>
<organism evidence="2 3">
    <name type="scientific">Antiquaquibacter soli</name>
    <dbReference type="NCBI Taxonomy" id="3064523"/>
    <lineage>
        <taxon>Bacteria</taxon>
        <taxon>Bacillati</taxon>
        <taxon>Actinomycetota</taxon>
        <taxon>Actinomycetes</taxon>
        <taxon>Micrococcales</taxon>
        <taxon>Microbacteriaceae</taxon>
        <taxon>Antiquaquibacter</taxon>
    </lineage>
</organism>
<feature type="transmembrane region" description="Helical" evidence="1">
    <location>
        <begin position="52"/>
        <end position="75"/>
    </location>
</feature>
<sequence>MTDAPGAAPAGRPRRERSATESLTSIALGLEAFMVFFAALTAFGLKAVSPAVAFGGGAALILLLVLTAGLVRYRWGLALGWVLQAVLIALGIVLPIMYVIGAGFAAIWTFCFLKGRQLDRAKTTILKETP</sequence>
<dbReference type="RefSeq" id="WP_305002660.1">
    <property type="nucleotide sequence ID" value="NZ_JAUQUB010000001.1"/>
</dbReference>
<dbReference type="InterPro" id="IPR025327">
    <property type="entry name" value="DUF4233"/>
</dbReference>
<comment type="caution">
    <text evidence="2">The sequence shown here is derived from an EMBL/GenBank/DDBJ whole genome shotgun (WGS) entry which is preliminary data.</text>
</comment>
<proteinExistence type="predicted"/>
<accession>A0ABT9BR58</accession>
<keyword evidence="1" id="KW-0472">Membrane</keyword>
<dbReference type="Proteomes" id="UP001241072">
    <property type="component" value="Unassembled WGS sequence"/>
</dbReference>
<evidence type="ECO:0000313" key="3">
    <source>
        <dbReference type="Proteomes" id="UP001241072"/>
    </source>
</evidence>
<evidence type="ECO:0000256" key="1">
    <source>
        <dbReference type="SAM" id="Phobius"/>
    </source>
</evidence>
<dbReference type="Pfam" id="PF14017">
    <property type="entry name" value="DUF4233"/>
    <property type="match status" value="1"/>
</dbReference>